<dbReference type="KEGG" id="gtt:GUITHDRAFT_118480"/>
<reference evidence="2 4" key="1">
    <citation type="journal article" date="2012" name="Nature">
        <title>Algal genomes reveal evolutionary mosaicism and the fate of nucleomorphs.</title>
        <authorList>
            <consortium name="DOE Joint Genome Institute"/>
            <person name="Curtis B.A."/>
            <person name="Tanifuji G."/>
            <person name="Burki F."/>
            <person name="Gruber A."/>
            <person name="Irimia M."/>
            <person name="Maruyama S."/>
            <person name="Arias M.C."/>
            <person name="Ball S.G."/>
            <person name="Gile G.H."/>
            <person name="Hirakawa Y."/>
            <person name="Hopkins J.F."/>
            <person name="Kuo A."/>
            <person name="Rensing S.A."/>
            <person name="Schmutz J."/>
            <person name="Symeonidi A."/>
            <person name="Elias M."/>
            <person name="Eveleigh R.J."/>
            <person name="Herman E.K."/>
            <person name="Klute M.J."/>
            <person name="Nakayama T."/>
            <person name="Obornik M."/>
            <person name="Reyes-Prieto A."/>
            <person name="Armbrust E.V."/>
            <person name="Aves S.J."/>
            <person name="Beiko R.G."/>
            <person name="Coutinho P."/>
            <person name="Dacks J.B."/>
            <person name="Durnford D.G."/>
            <person name="Fast N.M."/>
            <person name="Green B.R."/>
            <person name="Grisdale C.J."/>
            <person name="Hempel F."/>
            <person name="Henrissat B."/>
            <person name="Hoppner M.P."/>
            <person name="Ishida K."/>
            <person name="Kim E."/>
            <person name="Koreny L."/>
            <person name="Kroth P.G."/>
            <person name="Liu Y."/>
            <person name="Malik S.B."/>
            <person name="Maier U.G."/>
            <person name="McRose D."/>
            <person name="Mock T."/>
            <person name="Neilson J.A."/>
            <person name="Onodera N.T."/>
            <person name="Poole A.M."/>
            <person name="Pritham E.J."/>
            <person name="Richards T.A."/>
            <person name="Rocap G."/>
            <person name="Roy S.W."/>
            <person name="Sarai C."/>
            <person name="Schaack S."/>
            <person name="Shirato S."/>
            <person name="Slamovits C.H."/>
            <person name="Spencer D.F."/>
            <person name="Suzuki S."/>
            <person name="Worden A.Z."/>
            <person name="Zauner S."/>
            <person name="Barry K."/>
            <person name="Bell C."/>
            <person name="Bharti A.K."/>
            <person name="Crow J.A."/>
            <person name="Grimwood J."/>
            <person name="Kramer R."/>
            <person name="Lindquist E."/>
            <person name="Lucas S."/>
            <person name="Salamov A."/>
            <person name="McFadden G.I."/>
            <person name="Lane C.E."/>
            <person name="Keeling P.J."/>
            <person name="Gray M.W."/>
            <person name="Grigoriev I.V."/>
            <person name="Archibald J.M."/>
        </authorList>
    </citation>
    <scope>NUCLEOTIDE SEQUENCE</scope>
    <source>
        <strain evidence="2 4">CCMP2712</strain>
    </source>
</reference>
<keyword evidence="4" id="KW-1185">Reference proteome</keyword>
<dbReference type="InterPro" id="IPR002372">
    <property type="entry name" value="PQQ_rpt_dom"/>
</dbReference>
<dbReference type="Gene3D" id="2.130.10.10">
    <property type="entry name" value="YVTN repeat-like/Quinoprotein amine dehydrogenase"/>
    <property type="match status" value="1"/>
</dbReference>
<dbReference type="Proteomes" id="UP000011087">
    <property type="component" value="Unassembled WGS sequence"/>
</dbReference>
<reference evidence="4" key="2">
    <citation type="submission" date="2012-11" db="EMBL/GenBank/DDBJ databases">
        <authorList>
            <person name="Kuo A."/>
            <person name="Curtis B.A."/>
            <person name="Tanifuji G."/>
            <person name="Burki F."/>
            <person name="Gruber A."/>
            <person name="Irimia M."/>
            <person name="Maruyama S."/>
            <person name="Arias M.C."/>
            <person name="Ball S.G."/>
            <person name="Gile G.H."/>
            <person name="Hirakawa Y."/>
            <person name="Hopkins J.F."/>
            <person name="Rensing S.A."/>
            <person name="Schmutz J."/>
            <person name="Symeonidi A."/>
            <person name="Elias M."/>
            <person name="Eveleigh R.J."/>
            <person name="Herman E.K."/>
            <person name="Klute M.J."/>
            <person name="Nakayama T."/>
            <person name="Obornik M."/>
            <person name="Reyes-Prieto A."/>
            <person name="Armbrust E.V."/>
            <person name="Aves S.J."/>
            <person name="Beiko R.G."/>
            <person name="Coutinho P."/>
            <person name="Dacks J.B."/>
            <person name="Durnford D.G."/>
            <person name="Fast N.M."/>
            <person name="Green B.R."/>
            <person name="Grisdale C."/>
            <person name="Hempe F."/>
            <person name="Henrissat B."/>
            <person name="Hoppner M.P."/>
            <person name="Ishida K.-I."/>
            <person name="Kim E."/>
            <person name="Koreny L."/>
            <person name="Kroth P.G."/>
            <person name="Liu Y."/>
            <person name="Malik S.-B."/>
            <person name="Maier U.G."/>
            <person name="McRose D."/>
            <person name="Mock T."/>
            <person name="Neilson J.A."/>
            <person name="Onodera N.T."/>
            <person name="Poole A.M."/>
            <person name="Pritham E.J."/>
            <person name="Richards T.A."/>
            <person name="Rocap G."/>
            <person name="Roy S.W."/>
            <person name="Sarai C."/>
            <person name="Schaack S."/>
            <person name="Shirato S."/>
            <person name="Slamovits C.H."/>
            <person name="Spencer D.F."/>
            <person name="Suzuki S."/>
            <person name="Worden A.Z."/>
            <person name="Zauner S."/>
            <person name="Barry K."/>
            <person name="Bell C."/>
            <person name="Bharti A.K."/>
            <person name="Crow J.A."/>
            <person name="Grimwood J."/>
            <person name="Kramer R."/>
            <person name="Lindquist E."/>
            <person name="Lucas S."/>
            <person name="Salamov A."/>
            <person name="McFadden G.I."/>
            <person name="Lane C.E."/>
            <person name="Keeling P.J."/>
            <person name="Gray M.W."/>
            <person name="Grigoriev I.V."/>
            <person name="Archibald J.M."/>
        </authorList>
    </citation>
    <scope>NUCLEOTIDE SEQUENCE</scope>
    <source>
        <strain evidence="4">CCMP2712</strain>
    </source>
</reference>
<dbReference type="OMA" id="RYQTGGN"/>
<dbReference type="HOGENOM" id="CLU_708724_0_0_1"/>
<dbReference type="RefSeq" id="XP_005822336.1">
    <property type="nucleotide sequence ID" value="XM_005822279.1"/>
</dbReference>
<evidence type="ECO:0000313" key="2">
    <source>
        <dbReference type="EMBL" id="EKX35356.1"/>
    </source>
</evidence>
<dbReference type="PaxDb" id="55529-EKX35356"/>
<dbReference type="Gene3D" id="2.40.128.630">
    <property type="match status" value="1"/>
</dbReference>
<dbReference type="InterPro" id="IPR052091">
    <property type="entry name" value="Beta-ala_Activ/Resist"/>
</dbReference>
<dbReference type="InterPro" id="IPR018391">
    <property type="entry name" value="PQQ_b-propeller_rpt"/>
</dbReference>
<dbReference type="AlphaFoldDB" id="L1IGH8"/>
<dbReference type="SUPFAM" id="SSF50998">
    <property type="entry name" value="Quinoprotein alcohol dehydrogenase-like"/>
    <property type="match status" value="2"/>
</dbReference>
<dbReference type="STRING" id="905079.L1IGH8"/>
<evidence type="ECO:0000313" key="3">
    <source>
        <dbReference type="EnsemblProtists" id="EKX35356"/>
    </source>
</evidence>
<dbReference type="OrthoDB" id="408177at2759"/>
<feature type="domain" description="Pyrrolo-quinoline quinone repeat" evidence="1">
    <location>
        <begin position="6"/>
        <end position="98"/>
    </location>
</feature>
<sequence length="390" mass="42148">MNVTENWRLRVDGGEIVGRPAVLSDGDVIVGTLQGSVYRINPISNGTVIWKVYAGSIVGAPVVDQDDTIYFGSGDRNVWALTPDGMTKWQYLTQQPLMTAPLLLDMMYLYDGSYSDPGVVIGGLDGILYKLNLDGTEAWTFQTGGQIRGAASVTHDGKILFGSTDMYLYCISAKDGSLQWKYNAYQEITSKPLVQDVSIVFGTRQNNSDSGRIIALKFDGTWRWEISITSSVEGEPIEDPETGTVYAASNDGKIFAIQADGAMQWRYVTGGSGGVCGDYSKISDENASPTVSGKCSFSELGAHGATSPCFVHGMLVTSSANKFVYGLGLDGSLLWKFGTRKRIKAPVRCLSSTDSFGRTSVTVLAASNDRYLYSIDVSVNPSRDSSNFPC</sequence>
<dbReference type="InterPro" id="IPR015943">
    <property type="entry name" value="WD40/YVTN_repeat-like_dom_sf"/>
</dbReference>
<dbReference type="SMART" id="SM00564">
    <property type="entry name" value="PQQ"/>
    <property type="match status" value="7"/>
</dbReference>
<dbReference type="EnsemblProtists" id="EKX35356">
    <property type="protein sequence ID" value="EKX35356"/>
    <property type="gene ID" value="GUITHDRAFT_118480"/>
</dbReference>
<protein>
    <recommendedName>
        <fullName evidence="1">Pyrrolo-quinoline quinone repeat domain-containing protein</fullName>
    </recommendedName>
</protein>
<dbReference type="PANTHER" id="PTHR44394:SF1">
    <property type="entry name" value="BETA-ALANINE-ACTIVATING ENZYME"/>
    <property type="match status" value="1"/>
</dbReference>
<dbReference type="PANTHER" id="PTHR44394">
    <property type="entry name" value="BETA-ALANINE-ACTIVATING ENZYME"/>
    <property type="match status" value="1"/>
</dbReference>
<name>L1IGH8_GUITC</name>
<proteinExistence type="predicted"/>
<dbReference type="GeneID" id="17292094"/>
<dbReference type="Pfam" id="PF13360">
    <property type="entry name" value="PQQ_2"/>
    <property type="match status" value="2"/>
</dbReference>
<evidence type="ECO:0000259" key="1">
    <source>
        <dbReference type="Pfam" id="PF13360"/>
    </source>
</evidence>
<dbReference type="GO" id="GO:0043041">
    <property type="term" value="P:amino acid activation for nonribosomal peptide biosynthetic process"/>
    <property type="evidence" value="ECO:0007669"/>
    <property type="project" value="TreeGrafter"/>
</dbReference>
<dbReference type="EMBL" id="JH993092">
    <property type="protein sequence ID" value="EKX35356.1"/>
    <property type="molecule type" value="Genomic_DNA"/>
</dbReference>
<dbReference type="Gene3D" id="2.40.10.480">
    <property type="match status" value="1"/>
</dbReference>
<accession>L1IGH8</accession>
<organism evidence="2">
    <name type="scientific">Guillardia theta (strain CCMP2712)</name>
    <name type="common">Cryptophyte</name>
    <dbReference type="NCBI Taxonomy" id="905079"/>
    <lineage>
        <taxon>Eukaryota</taxon>
        <taxon>Cryptophyceae</taxon>
        <taxon>Pyrenomonadales</taxon>
        <taxon>Geminigeraceae</taxon>
        <taxon>Guillardia</taxon>
    </lineage>
</organism>
<dbReference type="InterPro" id="IPR011047">
    <property type="entry name" value="Quinoprotein_ADH-like_sf"/>
</dbReference>
<dbReference type="eggNOG" id="KOG4649">
    <property type="taxonomic scope" value="Eukaryota"/>
</dbReference>
<reference evidence="3" key="3">
    <citation type="submission" date="2015-06" db="UniProtKB">
        <authorList>
            <consortium name="EnsemblProtists"/>
        </authorList>
    </citation>
    <scope>IDENTIFICATION</scope>
</reference>
<feature type="domain" description="Pyrrolo-quinoline quinone repeat" evidence="1">
    <location>
        <begin position="125"/>
        <end position="294"/>
    </location>
</feature>
<evidence type="ECO:0000313" key="4">
    <source>
        <dbReference type="Proteomes" id="UP000011087"/>
    </source>
</evidence>
<gene>
    <name evidence="2" type="ORF">GUITHDRAFT_118480</name>
</gene>